<organism evidence="1 2">
    <name type="scientific">Actinoallomurus liliacearum</name>
    <dbReference type="NCBI Taxonomy" id="1080073"/>
    <lineage>
        <taxon>Bacteria</taxon>
        <taxon>Bacillati</taxon>
        <taxon>Actinomycetota</taxon>
        <taxon>Actinomycetes</taxon>
        <taxon>Streptosporangiales</taxon>
        <taxon>Thermomonosporaceae</taxon>
        <taxon>Actinoallomurus</taxon>
    </lineage>
</organism>
<name>A0ABP8TV25_9ACTN</name>
<evidence type="ECO:0000313" key="1">
    <source>
        <dbReference type="EMBL" id="GAA4617213.1"/>
    </source>
</evidence>
<proteinExistence type="predicted"/>
<comment type="caution">
    <text evidence="1">The sequence shown here is derived from an EMBL/GenBank/DDBJ whole genome shotgun (WGS) entry which is preliminary data.</text>
</comment>
<gene>
    <name evidence="1" type="ORF">GCM10023195_76730</name>
</gene>
<dbReference type="Proteomes" id="UP001500212">
    <property type="component" value="Unassembled WGS sequence"/>
</dbReference>
<accession>A0ABP8TV25</accession>
<protein>
    <submittedName>
        <fullName evidence="1">Uncharacterized protein</fullName>
    </submittedName>
</protein>
<keyword evidence="2" id="KW-1185">Reference proteome</keyword>
<evidence type="ECO:0000313" key="2">
    <source>
        <dbReference type="Proteomes" id="UP001500212"/>
    </source>
</evidence>
<dbReference type="EMBL" id="BAABHJ010000039">
    <property type="protein sequence ID" value="GAA4617213.1"/>
    <property type="molecule type" value="Genomic_DNA"/>
</dbReference>
<sequence length="57" mass="6456">MIAGVASCLEQRAQRVRVRYRAGGGDFADTMLDRVFVAEVAGGLPVREFRWHQGRRH</sequence>
<reference evidence="2" key="1">
    <citation type="journal article" date="2019" name="Int. J. Syst. Evol. Microbiol.">
        <title>The Global Catalogue of Microorganisms (GCM) 10K type strain sequencing project: providing services to taxonomists for standard genome sequencing and annotation.</title>
        <authorList>
            <consortium name="The Broad Institute Genomics Platform"/>
            <consortium name="The Broad Institute Genome Sequencing Center for Infectious Disease"/>
            <person name="Wu L."/>
            <person name="Ma J."/>
        </authorList>
    </citation>
    <scope>NUCLEOTIDE SEQUENCE [LARGE SCALE GENOMIC DNA]</scope>
    <source>
        <strain evidence="2">JCM 17938</strain>
    </source>
</reference>